<organism evidence="1 2">
    <name type="scientific">Rhododendron molle</name>
    <name type="common">Chinese azalea</name>
    <name type="synonym">Azalea mollis</name>
    <dbReference type="NCBI Taxonomy" id="49168"/>
    <lineage>
        <taxon>Eukaryota</taxon>
        <taxon>Viridiplantae</taxon>
        <taxon>Streptophyta</taxon>
        <taxon>Embryophyta</taxon>
        <taxon>Tracheophyta</taxon>
        <taxon>Spermatophyta</taxon>
        <taxon>Magnoliopsida</taxon>
        <taxon>eudicotyledons</taxon>
        <taxon>Gunneridae</taxon>
        <taxon>Pentapetalae</taxon>
        <taxon>asterids</taxon>
        <taxon>Ericales</taxon>
        <taxon>Ericaceae</taxon>
        <taxon>Ericoideae</taxon>
        <taxon>Rhodoreae</taxon>
        <taxon>Rhododendron</taxon>
    </lineage>
</organism>
<evidence type="ECO:0000313" key="2">
    <source>
        <dbReference type="Proteomes" id="UP001062846"/>
    </source>
</evidence>
<comment type="caution">
    <text evidence="1">The sequence shown here is derived from an EMBL/GenBank/DDBJ whole genome shotgun (WGS) entry which is preliminary data.</text>
</comment>
<protein>
    <submittedName>
        <fullName evidence="1">Uncharacterized protein</fullName>
    </submittedName>
</protein>
<keyword evidence="2" id="KW-1185">Reference proteome</keyword>
<accession>A0ACC0M9G1</accession>
<name>A0ACC0M9G1_RHOML</name>
<reference evidence="1" key="1">
    <citation type="submission" date="2022-02" db="EMBL/GenBank/DDBJ databases">
        <title>Plant Genome Project.</title>
        <authorList>
            <person name="Zhang R.-G."/>
        </authorList>
    </citation>
    <scope>NUCLEOTIDE SEQUENCE</scope>
    <source>
        <strain evidence="1">AT1</strain>
    </source>
</reference>
<gene>
    <name evidence="1" type="ORF">RHMOL_Rhmol09G0005400</name>
</gene>
<sequence length="208" mass="24179">MRSPIHRWNSTHWILINLCELQVQYIGEGDIRYTIDSIGGLRSLQTLKIEISTEDTTRIPEIHLHPLSRCQHLLQLKLLCRFRNNANWKLPTEVLPNLKYLFLDAYNLTEDPMPMLEKLPKLTVLLLYNYPEKKLVCTSGGFPQLEILQLVQSHVDELQMEVGGMPVLMGLLMSDDDDHYYDDDVSMPDRLRSIPAPDSPFNRSEWAY</sequence>
<evidence type="ECO:0000313" key="1">
    <source>
        <dbReference type="EMBL" id="KAI8537186.1"/>
    </source>
</evidence>
<dbReference type="EMBL" id="CM046396">
    <property type="protein sequence ID" value="KAI8537186.1"/>
    <property type="molecule type" value="Genomic_DNA"/>
</dbReference>
<dbReference type="Proteomes" id="UP001062846">
    <property type="component" value="Chromosome 9"/>
</dbReference>
<proteinExistence type="predicted"/>